<organism evidence="1 2">
    <name type="scientific">Flammeovirga pectinis</name>
    <dbReference type="NCBI Taxonomy" id="2494373"/>
    <lineage>
        <taxon>Bacteria</taxon>
        <taxon>Pseudomonadati</taxon>
        <taxon>Bacteroidota</taxon>
        <taxon>Cytophagia</taxon>
        <taxon>Cytophagales</taxon>
        <taxon>Flammeovirgaceae</taxon>
        <taxon>Flammeovirga</taxon>
    </lineage>
</organism>
<dbReference type="OrthoDB" id="9876564at2"/>
<dbReference type="EMBL" id="CP034563">
    <property type="protein sequence ID" value="AZQ64674.1"/>
    <property type="molecule type" value="Genomic_DNA"/>
</dbReference>
<sequence>MNKDFEETEAAILRLNAAQFYDYSQTTKLFTEKKEVRIIKNTTVVKEAEAETYTLLFKNAASKNYYLEQVKRITPIDQQNWKSSMDLSGLIIKEDKDNEEVNTDN</sequence>
<dbReference type="AlphaFoldDB" id="A0A3Q9FU60"/>
<evidence type="ECO:0000313" key="1">
    <source>
        <dbReference type="EMBL" id="AZQ64674.1"/>
    </source>
</evidence>
<gene>
    <name evidence="1" type="ORF">EI427_20840</name>
</gene>
<evidence type="ECO:0000313" key="2">
    <source>
        <dbReference type="Proteomes" id="UP000267268"/>
    </source>
</evidence>
<keyword evidence="2" id="KW-1185">Reference proteome</keyword>
<dbReference type="RefSeq" id="WP_126618604.1">
    <property type="nucleotide sequence ID" value="NZ_CP034563.1"/>
</dbReference>
<protein>
    <submittedName>
        <fullName evidence="1">Uncharacterized protein</fullName>
    </submittedName>
</protein>
<reference evidence="1 2" key="1">
    <citation type="submission" date="2018-12" db="EMBL/GenBank/DDBJ databases">
        <title>Flammeovirga pectinis sp. nov., isolated from the gut of the Korean scallop, Patinopecten yessoensis.</title>
        <authorList>
            <person name="Bae J.-W."/>
            <person name="Jeong Y.-S."/>
            <person name="Kang W."/>
        </authorList>
    </citation>
    <scope>NUCLEOTIDE SEQUENCE [LARGE SCALE GENOMIC DNA]</scope>
    <source>
        <strain evidence="1 2">L12M1</strain>
    </source>
</reference>
<dbReference type="Proteomes" id="UP000267268">
    <property type="component" value="Chromosome 2"/>
</dbReference>
<proteinExistence type="predicted"/>
<accession>A0A3Q9FU60</accession>
<dbReference type="KEGG" id="fll:EI427_20840"/>
<name>A0A3Q9FU60_9BACT</name>